<dbReference type="FunFam" id="2.20.100.10:FF:000005">
    <property type="entry name" value="ADAM metallopeptidase with thrombospondin type 1 motif 9"/>
    <property type="match status" value="1"/>
</dbReference>
<dbReference type="Proteomes" id="UP000324632">
    <property type="component" value="Chromosome 11"/>
</dbReference>
<dbReference type="Pfam" id="PF05986">
    <property type="entry name" value="ADAMTS_spacer1"/>
    <property type="match status" value="1"/>
</dbReference>
<feature type="domain" description="ADAMTS/ADAMTS-like cysteine-rich" evidence="8">
    <location>
        <begin position="112"/>
        <end position="192"/>
    </location>
</feature>
<keyword evidence="4" id="KW-0677">Repeat</keyword>
<dbReference type="FunFam" id="2.60.120.830:FF:000001">
    <property type="entry name" value="A disintegrin and metalloproteinase with thrombospondin motifs 1"/>
    <property type="match status" value="1"/>
</dbReference>
<dbReference type="Gene3D" id="2.60.120.830">
    <property type="match status" value="1"/>
</dbReference>
<dbReference type="PANTHER" id="PTHR13723">
    <property type="entry name" value="ADAMTS A DISINTEGRIN AND METALLOPROTEASE WITH THROMBOSPONDIN MOTIFS PROTEASE"/>
    <property type="match status" value="1"/>
</dbReference>
<dbReference type="InterPro" id="IPR036383">
    <property type="entry name" value="TSP1_rpt_sf"/>
</dbReference>
<feature type="compositionally biased region" description="Polar residues" evidence="6">
    <location>
        <begin position="62"/>
        <end position="72"/>
    </location>
</feature>
<dbReference type="InterPro" id="IPR013273">
    <property type="entry name" value="ADAMTS/ADAMTS-like"/>
</dbReference>
<dbReference type="PANTHER" id="PTHR13723:SF319">
    <property type="entry name" value="THROMBOSPONDIN TYPE 1 DOMAIN CONTAINING 4"/>
    <property type="match status" value="1"/>
</dbReference>
<evidence type="ECO:0000256" key="6">
    <source>
        <dbReference type="SAM" id="MobiDB-lite"/>
    </source>
</evidence>
<keyword evidence="10" id="KW-1185">Reference proteome</keyword>
<evidence type="ECO:0000259" key="7">
    <source>
        <dbReference type="Pfam" id="PF05986"/>
    </source>
</evidence>
<keyword evidence="2" id="KW-0964">Secreted</keyword>
<dbReference type="Pfam" id="PF19030">
    <property type="entry name" value="TSP1_ADAMTS"/>
    <property type="match status" value="4"/>
</dbReference>
<keyword evidence="3" id="KW-0732">Signal</keyword>
<evidence type="ECO:0000256" key="2">
    <source>
        <dbReference type="ARBA" id="ARBA00022525"/>
    </source>
</evidence>
<comment type="subcellular location">
    <subcellularLocation>
        <location evidence="1">Secreted</location>
    </subcellularLocation>
</comment>
<proteinExistence type="predicted"/>
<evidence type="ECO:0000313" key="9">
    <source>
        <dbReference type="EMBL" id="KAA0715305.1"/>
    </source>
</evidence>
<dbReference type="InterPro" id="IPR045371">
    <property type="entry name" value="ADAMTS_CR_3"/>
</dbReference>
<feature type="region of interest" description="Disordered" evidence="6">
    <location>
        <begin position="331"/>
        <end position="358"/>
    </location>
</feature>
<feature type="compositionally biased region" description="Basic and acidic residues" evidence="6">
    <location>
        <begin position="47"/>
        <end position="61"/>
    </location>
</feature>
<organism evidence="9 10">
    <name type="scientific">Triplophysa tibetana</name>
    <dbReference type="NCBI Taxonomy" id="1572043"/>
    <lineage>
        <taxon>Eukaryota</taxon>
        <taxon>Metazoa</taxon>
        <taxon>Chordata</taxon>
        <taxon>Craniata</taxon>
        <taxon>Vertebrata</taxon>
        <taxon>Euteleostomi</taxon>
        <taxon>Actinopterygii</taxon>
        <taxon>Neopterygii</taxon>
        <taxon>Teleostei</taxon>
        <taxon>Ostariophysi</taxon>
        <taxon>Cypriniformes</taxon>
        <taxon>Nemacheilidae</taxon>
        <taxon>Triplophysa</taxon>
    </lineage>
</organism>
<dbReference type="InterPro" id="IPR010294">
    <property type="entry name" value="ADAMTS_spacer1"/>
</dbReference>
<evidence type="ECO:0000256" key="3">
    <source>
        <dbReference type="ARBA" id="ARBA00022729"/>
    </source>
</evidence>
<protein>
    <submittedName>
        <fullName evidence="9">Thrombospondin type-1 domain-containing protein 4</fullName>
    </submittedName>
</protein>
<evidence type="ECO:0000256" key="4">
    <source>
        <dbReference type="ARBA" id="ARBA00022737"/>
    </source>
</evidence>
<sequence>MCSRGQRVRVKGGDLMSVIRMKCSALSIRKSNSGGISPGRNPYVTSDLREHRTHHSDDRSNTRQPSASITSCPGGSHRLKICNNMACPSQSRPIREMQCSVLNARSFMGRLYDWEPFSAGDGEHGCQLHCRAVGFRFYIRQSDDVIDGSSCGQNRSSVCVAGQCERVGCDDVVGSQKIEDRCGVCGGDGKSCQLISGLFQHSLSKVGYHKIMDIPPGARNINITEMMKSRNYLGEDLHHHSEQDIRTSLRSRSGGSIINGNWAIDRPGVFEGVGTMFTYRRPNEISSTAGESFRAKGPTNDILEVYMIYQQPNPGVHYEFLLPSEDLLPSLNVMNGPTPSDPNGRQNPTEDRERSGVLQNPSSVLNHVLPAAPHTHRGYNWKLTGSSDCSATCGRGVRYGVFSCVHGITRVQVQNELCDSSTKPNQQEEPCNIQPCPAFWDMGEWSECSRTCGLGSQHRQVLCRQLHSNRTLTVHAGGCRHLERPETSSTCQLKICSEWHICSDWSPCSVPCGVGQRSRQVECVSNVGDVVSDEECNMKLRPSDVENCDAGPCTRSWFFSDWNSQCSKSCDGGYHVREVRCVSDHMIISDRCDEESKPHDREIYEKCTDKHLKCNVVVQARLCVETFMRSEHHHCETFMRSEHHHCETFMRSEHHHCETFMRSEHHHSETFMRSEHHHCETFMRSEHHHCETFMRSEHHHCETFMRSKHHHCETFMRSEHHHCETFMRSEHHHCETFMRSEHHHCETFMRSEHHHCETFMSSEHHHCETFMRSEHHHCETFMRSEHHHCETFMRSKHHHCETFMRSEHHHCETFMRSEHHHCETFMRSEHHHCETFNEI</sequence>
<comment type="caution">
    <text evidence="9">The sequence shown here is derived from an EMBL/GenBank/DDBJ whole genome shotgun (WGS) entry which is preliminary data.</text>
</comment>
<keyword evidence="5" id="KW-1015">Disulfide bond</keyword>
<dbReference type="GO" id="GO:0005576">
    <property type="term" value="C:extracellular region"/>
    <property type="evidence" value="ECO:0007669"/>
    <property type="project" value="UniProtKB-SubCell"/>
</dbReference>
<evidence type="ECO:0000259" key="8">
    <source>
        <dbReference type="Pfam" id="PF19236"/>
    </source>
</evidence>
<dbReference type="Gene3D" id="2.20.100.10">
    <property type="entry name" value="Thrombospondin type-1 (TSP1) repeat"/>
    <property type="match status" value="4"/>
</dbReference>
<dbReference type="SUPFAM" id="SSF82895">
    <property type="entry name" value="TSP-1 type 1 repeat"/>
    <property type="match status" value="3"/>
</dbReference>
<dbReference type="EMBL" id="SOYY01000011">
    <property type="protein sequence ID" value="KAA0715305.1"/>
    <property type="molecule type" value="Genomic_DNA"/>
</dbReference>
<dbReference type="Pfam" id="PF19236">
    <property type="entry name" value="ADAMTS_CR_3"/>
    <property type="match status" value="1"/>
</dbReference>
<feature type="region of interest" description="Disordered" evidence="6">
    <location>
        <begin position="30"/>
        <end position="72"/>
    </location>
</feature>
<dbReference type="PROSITE" id="PS50092">
    <property type="entry name" value="TSP1"/>
    <property type="match status" value="4"/>
</dbReference>
<evidence type="ECO:0000256" key="5">
    <source>
        <dbReference type="ARBA" id="ARBA00023157"/>
    </source>
</evidence>
<dbReference type="AlphaFoldDB" id="A0A5A9P143"/>
<accession>A0A5A9P143</accession>
<feature type="domain" description="ADAMTS/ADAMTS-like Spacer 1" evidence="7">
    <location>
        <begin position="195"/>
        <end position="323"/>
    </location>
</feature>
<evidence type="ECO:0000313" key="10">
    <source>
        <dbReference type="Proteomes" id="UP000324632"/>
    </source>
</evidence>
<feature type="compositionally biased region" description="Polar residues" evidence="6">
    <location>
        <begin position="332"/>
        <end position="347"/>
    </location>
</feature>
<evidence type="ECO:0000256" key="1">
    <source>
        <dbReference type="ARBA" id="ARBA00004613"/>
    </source>
</evidence>
<dbReference type="PRINTS" id="PR01857">
    <property type="entry name" value="ADAMTSFAMILY"/>
</dbReference>
<dbReference type="GO" id="GO:0030198">
    <property type="term" value="P:extracellular matrix organization"/>
    <property type="evidence" value="ECO:0007669"/>
    <property type="project" value="InterPro"/>
</dbReference>
<dbReference type="InterPro" id="IPR000884">
    <property type="entry name" value="TSP1_rpt"/>
</dbReference>
<name>A0A5A9P143_9TELE</name>
<dbReference type="InterPro" id="IPR050439">
    <property type="entry name" value="ADAMTS_ADAMTS-like"/>
</dbReference>
<dbReference type="SMART" id="SM00209">
    <property type="entry name" value="TSP1"/>
    <property type="match status" value="4"/>
</dbReference>
<gene>
    <name evidence="9" type="ORF">E1301_Tti024318</name>
</gene>
<reference evidence="9 10" key="1">
    <citation type="journal article" date="2019" name="Mol. Ecol. Resour.">
        <title>Chromosome-level genome assembly of Triplophysa tibetana, a fish adapted to the harsh high-altitude environment of the Tibetan Plateau.</title>
        <authorList>
            <person name="Yang X."/>
            <person name="Liu H."/>
            <person name="Ma Z."/>
            <person name="Zou Y."/>
            <person name="Zou M."/>
            <person name="Mao Y."/>
            <person name="Li X."/>
            <person name="Wang H."/>
            <person name="Chen T."/>
            <person name="Wang W."/>
            <person name="Yang R."/>
        </authorList>
    </citation>
    <scope>NUCLEOTIDE SEQUENCE [LARGE SCALE GENOMIC DNA]</scope>
    <source>
        <strain evidence="9">TTIB1903HZAU</strain>
        <tissue evidence="9">Muscle</tissue>
    </source>
</reference>